<evidence type="ECO:0000259" key="5">
    <source>
        <dbReference type="Pfam" id="PF00294"/>
    </source>
</evidence>
<gene>
    <name evidence="6" type="ORF">FB465_5582</name>
</gene>
<dbReference type="AlphaFoldDB" id="A0A561EXU1"/>
<dbReference type="Gene3D" id="3.40.1190.20">
    <property type="match status" value="1"/>
</dbReference>
<reference evidence="6 7" key="1">
    <citation type="submission" date="2019-06" db="EMBL/GenBank/DDBJ databases">
        <title>Sequencing the genomes of 1000 actinobacteria strains.</title>
        <authorList>
            <person name="Klenk H.-P."/>
        </authorList>
    </citation>
    <scope>NUCLEOTIDE SEQUENCE [LARGE SCALE GENOMIC DNA]</scope>
    <source>
        <strain evidence="6 7">DSM 41649</strain>
    </source>
</reference>
<feature type="compositionally biased region" description="Low complexity" evidence="4">
    <location>
        <begin position="357"/>
        <end position="370"/>
    </location>
</feature>
<evidence type="ECO:0000313" key="7">
    <source>
        <dbReference type="Proteomes" id="UP000318416"/>
    </source>
</evidence>
<accession>A0A561EXU1</accession>
<dbReference type="CDD" id="cd01166">
    <property type="entry name" value="KdgK"/>
    <property type="match status" value="1"/>
</dbReference>
<dbReference type="RefSeq" id="WP_211785866.1">
    <property type="nucleotide sequence ID" value="NZ_BAAABR010000047.1"/>
</dbReference>
<dbReference type="PANTHER" id="PTHR43320">
    <property type="entry name" value="SUGAR KINASE"/>
    <property type="match status" value="1"/>
</dbReference>
<dbReference type="InterPro" id="IPR011611">
    <property type="entry name" value="PfkB_dom"/>
</dbReference>
<keyword evidence="2" id="KW-0808">Transferase</keyword>
<protein>
    <submittedName>
        <fullName evidence="6">2-dehydro-3-deoxygluconokinase</fullName>
    </submittedName>
</protein>
<proteinExistence type="inferred from homology"/>
<dbReference type="SUPFAM" id="SSF53613">
    <property type="entry name" value="Ribokinase-like"/>
    <property type="match status" value="1"/>
</dbReference>
<dbReference type="InterPro" id="IPR029056">
    <property type="entry name" value="Ribokinase-like"/>
</dbReference>
<evidence type="ECO:0000256" key="3">
    <source>
        <dbReference type="ARBA" id="ARBA00022777"/>
    </source>
</evidence>
<dbReference type="Proteomes" id="UP000318416">
    <property type="component" value="Unassembled WGS sequence"/>
</dbReference>
<evidence type="ECO:0000256" key="4">
    <source>
        <dbReference type="SAM" id="MobiDB-lite"/>
    </source>
</evidence>
<evidence type="ECO:0000313" key="6">
    <source>
        <dbReference type="EMBL" id="TWE20428.1"/>
    </source>
</evidence>
<comment type="similarity">
    <text evidence="1">Belongs to the carbohydrate kinase PfkB family.</text>
</comment>
<dbReference type="EMBL" id="VIVR01000001">
    <property type="protein sequence ID" value="TWE20428.1"/>
    <property type="molecule type" value="Genomic_DNA"/>
</dbReference>
<keyword evidence="3 6" id="KW-0418">Kinase</keyword>
<dbReference type="PANTHER" id="PTHR43320:SF2">
    <property type="entry name" value="2-DEHYDRO-3-DEOXYGLUCONOKINASE_2-DEHYDRO-3-DEOXYGALACTONOKINASE"/>
    <property type="match status" value="1"/>
</dbReference>
<sequence>MARQDARATALLPQAVCLGESMAALLPDRPGPPETVGAFRPSVGGAESNVAGGLAALGVPSAWISRVGDDGFGRRLVAEVAARGVDTSAVAVDPHRPTGVYLKEVGGAVGHPYDLGPGRSRLHYHRAGSAASALSPELLADPAAARLLADARLLHLSGITPALSDGCLALVRRLLAERRPGRLVSFDLNWRPALWHGRDPGVLPALLDAADLLLLGADEAEAAFGTGDPAELRRMFPSPATVVVKDAGHLVTALDRDGTTVTEPALAVDVVEPTGAGDAFAAGYLAGTLRGLDQRRRLRLGHLSAASALTAHGDQGEIPLPEVLGALLDAEAGQWAATRVSADGIVSPALPRPAASPAPGGEPEGAPVSAVPVSGSAAGPSDERRRSAGARSVDTGPGAPGGEPPPRLGAP</sequence>
<name>A0A561EXU1_9ACTN</name>
<evidence type="ECO:0000256" key="2">
    <source>
        <dbReference type="ARBA" id="ARBA00022679"/>
    </source>
</evidence>
<evidence type="ECO:0000256" key="1">
    <source>
        <dbReference type="ARBA" id="ARBA00010688"/>
    </source>
</evidence>
<feature type="domain" description="Carbohydrate kinase PfkB" evidence="5">
    <location>
        <begin position="15"/>
        <end position="317"/>
    </location>
</feature>
<dbReference type="GO" id="GO:0016301">
    <property type="term" value="F:kinase activity"/>
    <property type="evidence" value="ECO:0007669"/>
    <property type="project" value="UniProtKB-KW"/>
</dbReference>
<feature type="compositionally biased region" description="Pro residues" evidence="4">
    <location>
        <begin position="402"/>
        <end position="411"/>
    </location>
</feature>
<dbReference type="InterPro" id="IPR052700">
    <property type="entry name" value="Carb_kinase_PfkB-like"/>
</dbReference>
<organism evidence="6 7">
    <name type="scientific">Kitasatospora atroaurantiaca</name>
    <dbReference type="NCBI Taxonomy" id="285545"/>
    <lineage>
        <taxon>Bacteria</taxon>
        <taxon>Bacillati</taxon>
        <taxon>Actinomycetota</taxon>
        <taxon>Actinomycetes</taxon>
        <taxon>Kitasatosporales</taxon>
        <taxon>Streptomycetaceae</taxon>
        <taxon>Kitasatospora</taxon>
    </lineage>
</organism>
<keyword evidence="7" id="KW-1185">Reference proteome</keyword>
<feature type="region of interest" description="Disordered" evidence="4">
    <location>
        <begin position="347"/>
        <end position="411"/>
    </location>
</feature>
<comment type="caution">
    <text evidence="6">The sequence shown here is derived from an EMBL/GenBank/DDBJ whole genome shotgun (WGS) entry which is preliminary data.</text>
</comment>
<dbReference type="Pfam" id="PF00294">
    <property type="entry name" value="PfkB"/>
    <property type="match status" value="1"/>
</dbReference>